<evidence type="ECO:0000313" key="11">
    <source>
        <dbReference type="Proteomes" id="UP000578112"/>
    </source>
</evidence>
<dbReference type="InterPro" id="IPR000160">
    <property type="entry name" value="GGDEF_dom"/>
</dbReference>
<dbReference type="InterPro" id="IPR011006">
    <property type="entry name" value="CheY-like_superfamily"/>
</dbReference>
<evidence type="ECO:0000313" key="10">
    <source>
        <dbReference type="EMBL" id="MBB4761287.1"/>
    </source>
</evidence>
<dbReference type="SUPFAM" id="SSF55073">
    <property type="entry name" value="Nucleotide cyclase"/>
    <property type="match status" value="1"/>
</dbReference>
<dbReference type="PANTHER" id="PTHR48111">
    <property type="entry name" value="REGULATOR OF RPOS"/>
    <property type="match status" value="1"/>
</dbReference>
<dbReference type="AlphaFoldDB" id="A0A7W7MP40"/>
<dbReference type="PANTHER" id="PTHR48111:SF40">
    <property type="entry name" value="PHOSPHATE REGULON TRANSCRIPTIONAL REGULATORY PROTEIN PHOB"/>
    <property type="match status" value="1"/>
</dbReference>
<keyword evidence="4" id="KW-0238">DNA-binding</keyword>
<dbReference type="GO" id="GO:0000976">
    <property type="term" value="F:transcription cis-regulatory region binding"/>
    <property type="evidence" value="ECO:0007669"/>
    <property type="project" value="TreeGrafter"/>
</dbReference>
<feature type="domain" description="GGDEF" evidence="9">
    <location>
        <begin position="172"/>
        <end position="328"/>
    </location>
</feature>
<dbReference type="GO" id="GO:0032993">
    <property type="term" value="C:protein-DNA complex"/>
    <property type="evidence" value="ECO:0007669"/>
    <property type="project" value="TreeGrafter"/>
</dbReference>
<keyword evidence="11" id="KW-1185">Reference proteome</keyword>
<name>A0A7W7MP40_9ACTN</name>
<dbReference type="InterPro" id="IPR043128">
    <property type="entry name" value="Rev_trsase/Diguanyl_cyclase"/>
</dbReference>
<dbReference type="Pfam" id="PF00990">
    <property type="entry name" value="GGDEF"/>
    <property type="match status" value="1"/>
</dbReference>
<sequence>MSTGVVRHKVDATAAEPEERPDLILVVDDDEDIASFVAFNLKVHGFEVMRARDGQHALEVMETRRPDLAVVDWMMPNMNGVELTRRLRAEPLTSALPVIMLTAKGMTVDKVVGLTAGVDDYLVKPFDTAELIARVSSTLRRNKEFREVSPLTGLPGNARVRREIVDRMKTAKDFAVGYIDIDRFKSVNDVYGFDRGDEFITALAGSLHRAVASTGRPPIFLGHIGGDDFVFICTPEQVLPLTKRTVNDFETVADQLYDTEDARRGYIEVPDRRGNKQRAALVTLSIGVAQATAEGRRFEDAREVVAVASEMKKVAKSQPGSYVAIDRRRADSEDPEDPSAAGMGL</sequence>
<comment type="caution">
    <text evidence="10">The sequence shown here is derived from an EMBL/GenBank/DDBJ whole genome shotgun (WGS) entry which is preliminary data.</text>
</comment>
<evidence type="ECO:0000259" key="9">
    <source>
        <dbReference type="PROSITE" id="PS50887"/>
    </source>
</evidence>
<dbReference type="GO" id="GO:0005829">
    <property type="term" value="C:cytosol"/>
    <property type="evidence" value="ECO:0007669"/>
    <property type="project" value="TreeGrafter"/>
</dbReference>
<dbReference type="EMBL" id="JACHNH010000001">
    <property type="protein sequence ID" value="MBB4761287.1"/>
    <property type="molecule type" value="Genomic_DNA"/>
</dbReference>
<dbReference type="SMART" id="SM00267">
    <property type="entry name" value="GGDEF"/>
    <property type="match status" value="1"/>
</dbReference>
<dbReference type="InterPro" id="IPR039420">
    <property type="entry name" value="WalR-like"/>
</dbReference>
<evidence type="ECO:0000256" key="2">
    <source>
        <dbReference type="ARBA" id="ARBA00023012"/>
    </source>
</evidence>
<accession>A0A7W7MP40</accession>
<evidence type="ECO:0000256" key="6">
    <source>
        <dbReference type="PROSITE-ProRule" id="PRU00169"/>
    </source>
</evidence>
<dbReference type="InterPro" id="IPR029787">
    <property type="entry name" value="Nucleotide_cyclase"/>
</dbReference>
<dbReference type="GO" id="GO:0000156">
    <property type="term" value="F:phosphorelay response regulator activity"/>
    <property type="evidence" value="ECO:0007669"/>
    <property type="project" value="TreeGrafter"/>
</dbReference>
<protein>
    <submittedName>
        <fullName evidence="10">Diguanylate cyclase (GGDEF)-like protein</fullName>
    </submittedName>
</protein>
<evidence type="ECO:0000256" key="4">
    <source>
        <dbReference type="ARBA" id="ARBA00023125"/>
    </source>
</evidence>
<dbReference type="GO" id="GO:0006355">
    <property type="term" value="P:regulation of DNA-templated transcription"/>
    <property type="evidence" value="ECO:0007669"/>
    <property type="project" value="TreeGrafter"/>
</dbReference>
<keyword evidence="2" id="KW-0902">Two-component regulatory system</keyword>
<dbReference type="Proteomes" id="UP000578112">
    <property type="component" value="Unassembled WGS sequence"/>
</dbReference>
<evidence type="ECO:0000256" key="3">
    <source>
        <dbReference type="ARBA" id="ARBA00023015"/>
    </source>
</evidence>
<evidence type="ECO:0000256" key="7">
    <source>
        <dbReference type="SAM" id="MobiDB-lite"/>
    </source>
</evidence>
<dbReference type="InterPro" id="IPR001789">
    <property type="entry name" value="Sig_transdc_resp-reg_receiver"/>
</dbReference>
<evidence type="ECO:0000259" key="8">
    <source>
        <dbReference type="PROSITE" id="PS50110"/>
    </source>
</evidence>
<dbReference type="PROSITE" id="PS50887">
    <property type="entry name" value="GGDEF"/>
    <property type="match status" value="1"/>
</dbReference>
<evidence type="ECO:0000256" key="5">
    <source>
        <dbReference type="ARBA" id="ARBA00023163"/>
    </source>
</evidence>
<proteinExistence type="predicted"/>
<dbReference type="Gene3D" id="3.30.70.270">
    <property type="match status" value="1"/>
</dbReference>
<reference evidence="10 11" key="1">
    <citation type="submission" date="2020-08" db="EMBL/GenBank/DDBJ databases">
        <title>Sequencing the genomes of 1000 actinobacteria strains.</title>
        <authorList>
            <person name="Klenk H.-P."/>
        </authorList>
    </citation>
    <scope>NUCLEOTIDE SEQUENCE [LARGE SCALE GENOMIC DNA]</scope>
    <source>
        <strain evidence="10 11">DSM 43149</strain>
    </source>
</reference>
<dbReference type="RefSeq" id="WP_184991603.1">
    <property type="nucleotide sequence ID" value="NZ_BOMK01000018.1"/>
</dbReference>
<dbReference type="PROSITE" id="PS50110">
    <property type="entry name" value="RESPONSE_REGULATORY"/>
    <property type="match status" value="1"/>
</dbReference>
<keyword evidence="1 6" id="KW-0597">Phosphoprotein</keyword>
<dbReference type="SUPFAM" id="SSF52172">
    <property type="entry name" value="CheY-like"/>
    <property type="match status" value="1"/>
</dbReference>
<gene>
    <name evidence="10" type="ORF">BJ971_001843</name>
</gene>
<dbReference type="NCBIfam" id="TIGR00254">
    <property type="entry name" value="GGDEF"/>
    <property type="match status" value="1"/>
</dbReference>
<dbReference type="Pfam" id="PF00072">
    <property type="entry name" value="Response_reg"/>
    <property type="match status" value="1"/>
</dbReference>
<keyword evidence="3" id="KW-0805">Transcription regulation</keyword>
<dbReference type="CDD" id="cd01949">
    <property type="entry name" value="GGDEF"/>
    <property type="match status" value="1"/>
</dbReference>
<organism evidence="10 11">
    <name type="scientific">Actinoplanes digitatis</name>
    <dbReference type="NCBI Taxonomy" id="1868"/>
    <lineage>
        <taxon>Bacteria</taxon>
        <taxon>Bacillati</taxon>
        <taxon>Actinomycetota</taxon>
        <taxon>Actinomycetes</taxon>
        <taxon>Micromonosporales</taxon>
        <taxon>Micromonosporaceae</taxon>
        <taxon>Actinoplanes</taxon>
    </lineage>
</organism>
<dbReference type="FunFam" id="3.40.50.2300:FF:000001">
    <property type="entry name" value="DNA-binding response regulator PhoB"/>
    <property type="match status" value="1"/>
</dbReference>
<dbReference type="SMART" id="SM00448">
    <property type="entry name" value="REC"/>
    <property type="match status" value="1"/>
</dbReference>
<feature type="modified residue" description="4-aspartylphosphate" evidence="6">
    <location>
        <position position="72"/>
    </location>
</feature>
<evidence type="ECO:0000256" key="1">
    <source>
        <dbReference type="ARBA" id="ARBA00022553"/>
    </source>
</evidence>
<keyword evidence="5" id="KW-0804">Transcription</keyword>
<feature type="domain" description="Response regulatory" evidence="8">
    <location>
        <begin position="23"/>
        <end position="139"/>
    </location>
</feature>
<dbReference type="Gene3D" id="3.40.50.2300">
    <property type="match status" value="1"/>
</dbReference>
<feature type="region of interest" description="Disordered" evidence="7">
    <location>
        <begin position="316"/>
        <end position="345"/>
    </location>
</feature>